<dbReference type="AlphaFoldDB" id="A0A226D238"/>
<dbReference type="GO" id="GO:0047196">
    <property type="term" value="F:long-chain-alcohol O-fatty-acyltransferase activity"/>
    <property type="evidence" value="ECO:0007669"/>
    <property type="project" value="UniProtKB-EC"/>
</dbReference>
<dbReference type="GO" id="GO:0005886">
    <property type="term" value="C:plasma membrane"/>
    <property type="evidence" value="ECO:0007669"/>
    <property type="project" value="TreeGrafter"/>
</dbReference>
<comment type="similarity">
    <text evidence="5">In the N-terminal section; belongs to the long-chain O-acyltransferase family.</text>
</comment>
<comment type="pathway">
    <text evidence="1">Glycerolipid metabolism; triacylglycerol biosynthesis.</text>
</comment>
<evidence type="ECO:0000256" key="6">
    <source>
        <dbReference type="ARBA" id="ARBA00047604"/>
    </source>
</evidence>
<feature type="domain" description="O-acyltransferase WSD1-like N-terminal" evidence="9">
    <location>
        <begin position="224"/>
        <end position="330"/>
    </location>
</feature>
<sequence>MVAISSKFDNSTIPANSTSLVFATFSKLVTIMLSVVGVVVLFPVAVGPLVLVLLYRRLLQSVGPWVRPQLTKMVTARGAIFSGDAVYCRESQIWLIRDVAYQFECIFDAESKAINGFDLRGPRDLPVTVAAKYGLFVMSHINSNVFLTLNPTPLMVLTSEAPVTFPPTINIVLESELDERMEIGRLRKIFEERIISVRKGDDDDAKEFKYPEFQQFIRPWGGYHWWEWDSSFDLSQHVKYHRIQVASESLRDEALSKFHEQLLQSGWPKNKPVWEMWLVDVDVEKGDNFTSRSTLFTKLHHSLADGFSLVSVFSNLSSKNYTSGNKPSQRKQRPLNRPLWKSILFLTTFPLRAVYEGSATLLQRVFQPPPFLAPLFPSTNRMHTACTKPIPLETIKDIKNHFGVTFTSTIHSVLAGALRDLMIFKGNPVIIPTNFPTLVPTPLAGHPEHVLRNYLGGALLNLQTGEADPIKRLGASAQEYEQMNRSTFPLLGMIGLKVAGCLPAWWVWLVGRNWLTSSYFTNFPSGKALDLDGVSVIGVKTGMGVFAGQTGLGVTAVSYLNDITISITGHGSVFSETDVKKLVTYLEQQITFLQAQISPV</sequence>
<dbReference type="InterPro" id="IPR045034">
    <property type="entry name" value="O-acyltransferase_WSD1-like"/>
</dbReference>
<evidence type="ECO:0000259" key="9">
    <source>
        <dbReference type="Pfam" id="PF03007"/>
    </source>
</evidence>
<dbReference type="Proteomes" id="UP000198287">
    <property type="component" value="Unassembled WGS sequence"/>
</dbReference>
<dbReference type="InterPro" id="IPR004255">
    <property type="entry name" value="O-acyltransferase_WSD1_N"/>
</dbReference>
<reference evidence="11 12" key="1">
    <citation type="submission" date="2015-12" db="EMBL/GenBank/DDBJ databases">
        <title>The genome of Folsomia candida.</title>
        <authorList>
            <person name="Faddeeva A."/>
            <person name="Derks M.F."/>
            <person name="Anvar Y."/>
            <person name="Smit S."/>
            <person name="Van Straalen N."/>
            <person name="Roelofs D."/>
        </authorList>
    </citation>
    <scope>NUCLEOTIDE SEQUENCE [LARGE SCALE GENOMIC DNA]</scope>
    <source>
        <strain evidence="11 12">VU population</strain>
        <tissue evidence="11">Whole body</tissue>
    </source>
</reference>
<dbReference type="PANTHER" id="PTHR31650">
    <property type="entry name" value="O-ACYLTRANSFERASE (WSD1-LIKE) FAMILY PROTEIN"/>
    <property type="match status" value="1"/>
</dbReference>
<evidence type="ECO:0000256" key="8">
    <source>
        <dbReference type="SAM" id="Phobius"/>
    </source>
</evidence>
<protein>
    <submittedName>
        <fullName evidence="11">Uncharacterized protein</fullName>
    </submittedName>
</protein>
<keyword evidence="8" id="KW-0812">Transmembrane</keyword>
<dbReference type="PANTHER" id="PTHR31650:SF1">
    <property type="entry name" value="WAX ESTER SYNTHASE_DIACYLGLYCEROL ACYLTRANSFERASE 4-RELATED"/>
    <property type="match status" value="1"/>
</dbReference>
<comment type="caution">
    <text evidence="11">The sequence shown here is derived from an EMBL/GenBank/DDBJ whole genome shotgun (WGS) entry which is preliminary data.</text>
</comment>
<keyword evidence="8" id="KW-0472">Membrane</keyword>
<accession>A0A226D238</accession>
<dbReference type="GO" id="GO:0004144">
    <property type="term" value="F:diacylglycerol O-acyltransferase activity"/>
    <property type="evidence" value="ECO:0007669"/>
    <property type="project" value="UniProtKB-EC"/>
</dbReference>
<evidence type="ECO:0000313" key="12">
    <source>
        <dbReference type="Proteomes" id="UP000198287"/>
    </source>
</evidence>
<evidence type="ECO:0000256" key="3">
    <source>
        <dbReference type="ARBA" id="ARBA00022679"/>
    </source>
</evidence>
<evidence type="ECO:0000256" key="2">
    <source>
        <dbReference type="ARBA" id="ARBA00005189"/>
    </source>
</evidence>
<comment type="catalytic activity">
    <reaction evidence="7">
        <text>an acyl-CoA + a 1,2-diacyl-sn-glycerol = a triacyl-sn-glycerol + CoA</text>
        <dbReference type="Rhea" id="RHEA:10868"/>
        <dbReference type="ChEBI" id="CHEBI:17815"/>
        <dbReference type="ChEBI" id="CHEBI:57287"/>
        <dbReference type="ChEBI" id="CHEBI:58342"/>
        <dbReference type="ChEBI" id="CHEBI:64615"/>
        <dbReference type="EC" id="2.3.1.20"/>
    </reaction>
</comment>
<dbReference type="InterPro" id="IPR009721">
    <property type="entry name" value="O-acyltransferase_WSD1_C"/>
</dbReference>
<keyword evidence="8" id="KW-1133">Transmembrane helix</keyword>
<dbReference type="UniPathway" id="UPA00282"/>
<dbReference type="Pfam" id="PF03007">
    <property type="entry name" value="WS_DGAT_cat"/>
    <property type="match status" value="1"/>
</dbReference>
<dbReference type="OrthoDB" id="8196708at2759"/>
<keyword evidence="4" id="KW-0012">Acyltransferase</keyword>
<evidence type="ECO:0000256" key="5">
    <source>
        <dbReference type="ARBA" id="ARBA00024360"/>
    </source>
</evidence>
<gene>
    <name evidence="11" type="ORF">Fcan01_26021</name>
</gene>
<feature type="domain" description="O-acyltransferase WSD1 C-terminal" evidence="10">
    <location>
        <begin position="453"/>
        <end position="591"/>
    </location>
</feature>
<dbReference type="EMBL" id="LNIX01000040">
    <property type="protein sequence ID" value="OXA39223.1"/>
    <property type="molecule type" value="Genomic_DNA"/>
</dbReference>
<dbReference type="GO" id="GO:0019432">
    <property type="term" value="P:triglyceride biosynthetic process"/>
    <property type="evidence" value="ECO:0007669"/>
    <property type="project" value="UniProtKB-UniPathway"/>
</dbReference>
<keyword evidence="3" id="KW-0808">Transferase</keyword>
<keyword evidence="12" id="KW-1185">Reference proteome</keyword>
<organism evidence="11 12">
    <name type="scientific">Folsomia candida</name>
    <name type="common">Springtail</name>
    <dbReference type="NCBI Taxonomy" id="158441"/>
    <lineage>
        <taxon>Eukaryota</taxon>
        <taxon>Metazoa</taxon>
        <taxon>Ecdysozoa</taxon>
        <taxon>Arthropoda</taxon>
        <taxon>Hexapoda</taxon>
        <taxon>Collembola</taxon>
        <taxon>Entomobryomorpha</taxon>
        <taxon>Isotomoidea</taxon>
        <taxon>Isotomidae</taxon>
        <taxon>Proisotominae</taxon>
        <taxon>Folsomia</taxon>
    </lineage>
</organism>
<dbReference type="Pfam" id="PF06974">
    <property type="entry name" value="WS_DGAT_C"/>
    <property type="match status" value="1"/>
</dbReference>
<comment type="pathway">
    <text evidence="2">Lipid metabolism.</text>
</comment>
<feature type="transmembrane region" description="Helical" evidence="8">
    <location>
        <begin position="28"/>
        <end position="55"/>
    </location>
</feature>
<comment type="catalytic activity">
    <reaction evidence="6">
        <text>a long chain fatty alcohol + a fatty acyl-CoA = a long-chain alcohol wax ester + CoA</text>
        <dbReference type="Rhea" id="RHEA:38443"/>
        <dbReference type="ChEBI" id="CHEBI:17135"/>
        <dbReference type="ChEBI" id="CHEBI:57287"/>
        <dbReference type="ChEBI" id="CHEBI:77636"/>
        <dbReference type="ChEBI" id="CHEBI:235323"/>
        <dbReference type="EC" id="2.3.1.75"/>
    </reaction>
</comment>
<evidence type="ECO:0000256" key="4">
    <source>
        <dbReference type="ARBA" id="ARBA00023315"/>
    </source>
</evidence>
<evidence type="ECO:0000256" key="7">
    <source>
        <dbReference type="ARBA" id="ARBA00048109"/>
    </source>
</evidence>
<evidence type="ECO:0000256" key="1">
    <source>
        <dbReference type="ARBA" id="ARBA00004771"/>
    </source>
</evidence>
<evidence type="ECO:0000259" key="10">
    <source>
        <dbReference type="Pfam" id="PF06974"/>
    </source>
</evidence>
<evidence type="ECO:0000313" key="11">
    <source>
        <dbReference type="EMBL" id="OXA39223.1"/>
    </source>
</evidence>
<name>A0A226D238_FOLCA</name>
<proteinExistence type="inferred from homology"/>